<dbReference type="EnsemblMetazoa" id="AEPI009394-RA">
    <property type="protein sequence ID" value="AEPI009394-PA"/>
    <property type="gene ID" value="AEPI009394"/>
</dbReference>
<dbReference type="Proteomes" id="UP000075885">
    <property type="component" value="Unassembled WGS sequence"/>
</dbReference>
<keyword evidence="3" id="KW-1185">Reference proteome</keyword>
<dbReference type="STRING" id="199890.A0A182PR13"/>
<reference evidence="2" key="2">
    <citation type="submission" date="2020-05" db="UniProtKB">
        <authorList>
            <consortium name="EnsemblMetazoa"/>
        </authorList>
    </citation>
    <scope>IDENTIFICATION</scope>
    <source>
        <strain evidence="2">Epiroticus2</strain>
    </source>
</reference>
<feature type="signal peptide" evidence="1">
    <location>
        <begin position="1"/>
        <end position="32"/>
    </location>
</feature>
<keyword evidence="1" id="KW-0732">Signal</keyword>
<dbReference type="InterPro" id="IPR032062">
    <property type="entry name" value="DUF4803"/>
</dbReference>
<accession>A0A182PR13</accession>
<protein>
    <submittedName>
        <fullName evidence="2">Uncharacterized protein</fullName>
    </submittedName>
</protein>
<name>A0A182PR13_9DIPT</name>
<proteinExistence type="predicted"/>
<evidence type="ECO:0000313" key="3">
    <source>
        <dbReference type="Proteomes" id="UP000075885"/>
    </source>
</evidence>
<dbReference type="Pfam" id="PF16061">
    <property type="entry name" value="DUF4803"/>
    <property type="match status" value="1"/>
</dbReference>
<evidence type="ECO:0000313" key="2">
    <source>
        <dbReference type="EnsemblMetazoa" id="AEPI009394-PA"/>
    </source>
</evidence>
<dbReference type="PANTHER" id="PTHR47890">
    <property type="entry name" value="LD24308P"/>
    <property type="match status" value="1"/>
</dbReference>
<dbReference type="VEuPathDB" id="VectorBase:AEPI009394"/>
<evidence type="ECO:0000256" key="1">
    <source>
        <dbReference type="SAM" id="SignalP"/>
    </source>
</evidence>
<dbReference type="AlphaFoldDB" id="A0A182PR13"/>
<reference evidence="3" key="1">
    <citation type="submission" date="2013-03" db="EMBL/GenBank/DDBJ databases">
        <title>The Genome Sequence of Anopheles epiroticus epiroticus2.</title>
        <authorList>
            <consortium name="The Broad Institute Genomics Platform"/>
            <person name="Neafsey D.E."/>
            <person name="Howell P."/>
            <person name="Walker B."/>
            <person name="Young S.K."/>
            <person name="Zeng Q."/>
            <person name="Gargeya S."/>
            <person name="Fitzgerald M."/>
            <person name="Haas B."/>
            <person name="Abouelleil A."/>
            <person name="Allen A.W."/>
            <person name="Alvarado L."/>
            <person name="Arachchi H.M."/>
            <person name="Berlin A.M."/>
            <person name="Chapman S.B."/>
            <person name="Gainer-Dewar J."/>
            <person name="Goldberg J."/>
            <person name="Griggs A."/>
            <person name="Gujja S."/>
            <person name="Hansen M."/>
            <person name="Howarth C."/>
            <person name="Imamovic A."/>
            <person name="Ireland A."/>
            <person name="Larimer J."/>
            <person name="McCowan C."/>
            <person name="Murphy C."/>
            <person name="Pearson M."/>
            <person name="Poon T.W."/>
            <person name="Priest M."/>
            <person name="Roberts A."/>
            <person name="Saif S."/>
            <person name="Shea T."/>
            <person name="Sisk P."/>
            <person name="Sykes S."/>
            <person name="Wortman J."/>
            <person name="Nusbaum C."/>
            <person name="Birren B."/>
        </authorList>
    </citation>
    <scope>NUCLEOTIDE SEQUENCE [LARGE SCALE GENOMIC DNA]</scope>
    <source>
        <strain evidence="3">Epiroticus2</strain>
    </source>
</reference>
<dbReference type="PANTHER" id="PTHR47890:SF1">
    <property type="entry name" value="LD24308P"/>
    <property type="match status" value="1"/>
</dbReference>
<feature type="chain" id="PRO_5008131682" evidence="1">
    <location>
        <begin position="33"/>
        <end position="698"/>
    </location>
</feature>
<sequence>MAAAWGSPLKLAPYLCLAVALAISLLPGPVTAGKLYGLSPVDGLRQRYLQQERLAWKIVSQIDAVDNQLEQDATQQRAKVVRELVDIYLRFVETELDPDDRGDYRLLGRLSEWHWLEQNLLTVNKLFAVLYAFLRTNAPRFAEQADFTPEELEHGTDEDLRLLAIDLAETILFDNRQPIGQQLEQIYNIMVRQALYYRASMVHEGSVVPGLLAPNRSRTGKSVICSFGMSTQQLIYVLYESIATTELKGYIMMQFAYMLLKTQGKGNFTVESQARRNELQTRLARTQDLVRSVMLQASSEYWRCDPERSMHRENVTYVQFTRLIQGYIENEVDMTTDNTCRETCDHYKYGHEQQQCYKELYCAQQTRCAGRIYDCEYIDSDMWICPSAPGSTRRYEYIEYENGEMRGRKQYCPRGTTKVDSWWRWLFWHCSYCFCYCDDAGRHSDRYVSLRESLSDVEKNRVVTGLRFVKRKQMVHLIVQQGLLLPGGQIANETLEWVTPKPFSHTDKGVRNGQDYHTLSYDKRAIDLDDIYLNDGYVVTGVRFGLIGTHLNLQVRMTELNFTTGELIHPSNSSIWTGNYATTDRTELPLKYMDVPTLAPAKSTPDSTSGQFLRFGPSGGRADAAQTTIPFLDAQPVYTVRPTPLSGVGLMHKGLPKYGGFVTPKVMTYNIGLHIQPPTDDWFAAELEARNGANSNSG</sequence>
<organism evidence="2 3">
    <name type="scientific">Anopheles epiroticus</name>
    <dbReference type="NCBI Taxonomy" id="199890"/>
    <lineage>
        <taxon>Eukaryota</taxon>
        <taxon>Metazoa</taxon>
        <taxon>Ecdysozoa</taxon>
        <taxon>Arthropoda</taxon>
        <taxon>Hexapoda</taxon>
        <taxon>Insecta</taxon>
        <taxon>Pterygota</taxon>
        <taxon>Neoptera</taxon>
        <taxon>Endopterygota</taxon>
        <taxon>Diptera</taxon>
        <taxon>Nematocera</taxon>
        <taxon>Culicoidea</taxon>
        <taxon>Culicidae</taxon>
        <taxon>Anophelinae</taxon>
        <taxon>Anopheles</taxon>
    </lineage>
</organism>